<dbReference type="InterPro" id="IPR021671">
    <property type="entry name" value="PD(D/E)XK_Endonuc"/>
</dbReference>
<dbReference type="AlphaFoldDB" id="A0A0S4XP24"/>
<evidence type="ECO:0000259" key="1">
    <source>
        <dbReference type="Pfam" id="PF11645"/>
    </source>
</evidence>
<proteinExistence type="predicted"/>
<name>A0A0S4XP24_9BACT</name>
<protein>
    <recommendedName>
        <fullName evidence="1">PD(D/E)XK endonuclease domain-containing protein</fullName>
    </recommendedName>
</protein>
<evidence type="ECO:0000313" key="2">
    <source>
        <dbReference type="EMBL" id="CUV66035.1"/>
    </source>
</evidence>
<reference evidence="2" key="1">
    <citation type="submission" date="2015-11" db="EMBL/GenBank/DDBJ databases">
        <authorList>
            <person name="Zhang Y."/>
            <person name="Guo Z."/>
        </authorList>
    </citation>
    <scope>NUCLEOTIDE SEQUENCE</scope>
    <source>
        <strain evidence="2">BN30871</strain>
    </source>
</reference>
<feature type="domain" description="PD(D/E)XK endonuclease" evidence="1">
    <location>
        <begin position="22"/>
        <end position="131"/>
    </location>
</feature>
<sequence length="154" mass="17211">MSDKKWVINLTEIDTGIFRSMNGNADELIAIGRTIKAGFPCSRVDVTNARYDAIVDIGEAQKLLRIQIKGTGRGSIDFTGGTRSGQQISREAPSRKYKYTKQDCDLIIGIDTYNGDCYIIPIDDIGQWGNTKSISKLQKYKENWNLLIEIANSN</sequence>
<dbReference type="Gene3D" id="3.40.1350.10">
    <property type="match status" value="1"/>
</dbReference>
<dbReference type="EMBL" id="FAXN01000059">
    <property type="protein sequence ID" value="CUV66035.1"/>
    <property type="molecule type" value="Genomic_DNA"/>
</dbReference>
<dbReference type="InterPro" id="IPR011856">
    <property type="entry name" value="tRNA_endonuc-like_dom_sf"/>
</dbReference>
<gene>
    <name evidence="2" type="ORF">BN3087_570007</name>
</gene>
<dbReference type="GO" id="GO:0003676">
    <property type="term" value="F:nucleic acid binding"/>
    <property type="evidence" value="ECO:0007669"/>
    <property type="project" value="InterPro"/>
</dbReference>
<accession>A0A0S4XP24</accession>
<organism evidence="2">
    <name type="scientific">Sulfurovum sp. enrichment culture clone C5</name>
    <dbReference type="NCBI Taxonomy" id="497650"/>
    <lineage>
        <taxon>Bacteria</taxon>
        <taxon>Pseudomonadati</taxon>
        <taxon>Campylobacterota</taxon>
        <taxon>Epsilonproteobacteria</taxon>
        <taxon>Campylobacterales</taxon>
        <taxon>Sulfurovaceae</taxon>
        <taxon>Sulfurovum</taxon>
        <taxon>environmental samples</taxon>
    </lineage>
</organism>
<dbReference type="Pfam" id="PF11645">
    <property type="entry name" value="PDDEXK_5"/>
    <property type="match status" value="1"/>
</dbReference>